<dbReference type="InterPro" id="IPR013785">
    <property type="entry name" value="Aldolase_TIM"/>
</dbReference>
<proteinExistence type="inferred from homology"/>
<dbReference type="SFLD" id="SFLDS00029">
    <property type="entry name" value="Radical_SAM"/>
    <property type="match status" value="1"/>
</dbReference>
<keyword evidence="6 12" id="KW-0408">Iron</keyword>
<evidence type="ECO:0000259" key="13">
    <source>
        <dbReference type="PROSITE" id="PS51918"/>
    </source>
</evidence>
<evidence type="ECO:0000256" key="5">
    <source>
        <dbReference type="ARBA" id="ARBA00022741"/>
    </source>
</evidence>
<feature type="binding site" evidence="12">
    <location>
        <position position="253"/>
    </location>
    <ligand>
        <name>[4Fe-4S] cluster</name>
        <dbReference type="ChEBI" id="CHEBI:49883"/>
        <label>2</label>
        <note>4Fe-4S-substrate</note>
    </ligand>
</feature>
<dbReference type="InterPro" id="IPR050105">
    <property type="entry name" value="MoCo_biosynth_MoaA/MoaC"/>
</dbReference>
<keyword evidence="7 12" id="KW-0411">Iron-sulfur</keyword>
<dbReference type="EMBL" id="LTAY01000022">
    <property type="protein sequence ID" value="OPX49594.1"/>
    <property type="molecule type" value="Genomic_DNA"/>
</dbReference>
<evidence type="ECO:0000256" key="8">
    <source>
        <dbReference type="ARBA" id="ARBA00023134"/>
    </source>
</evidence>
<dbReference type="GO" id="GO:1904047">
    <property type="term" value="F:S-adenosyl-L-methionine binding"/>
    <property type="evidence" value="ECO:0007669"/>
    <property type="project" value="UniProtKB-UniRule"/>
</dbReference>
<feature type="binding site" evidence="12">
    <location>
        <position position="13"/>
    </location>
    <ligand>
        <name>GTP</name>
        <dbReference type="ChEBI" id="CHEBI:37565"/>
    </ligand>
</feature>
<dbReference type="NCBIfam" id="TIGR02666">
    <property type="entry name" value="moaA"/>
    <property type="match status" value="1"/>
</dbReference>
<evidence type="ECO:0000256" key="4">
    <source>
        <dbReference type="ARBA" id="ARBA00022723"/>
    </source>
</evidence>
<dbReference type="PROSITE" id="PS51918">
    <property type="entry name" value="RADICAL_SAM"/>
    <property type="match status" value="1"/>
</dbReference>
<keyword evidence="4 12" id="KW-0479">Metal-binding</keyword>
<feature type="binding site" evidence="12">
    <location>
        <position position="250"/>
    </location>
    <ligand>
        <name>[4Fe-4S] cluster</name>
        <dbReference type="ChEBI" id="CHEBI:49883"/>
        <label>2</label>
        <note>4Fe-4S-substrate</note>
    </ligand>
</feature>
<keyword evidence="8 12" id="KW-0342">GTP-binding</keyword>
<evidence type="ECO:0000256" key="2">
    <source>
        <dbReference type="ARBA" id="ARBA00022485"/>
    </source>
</evidence>
<comment type="catalytic activity">
    <reaction evidence="11 12">
        <text>GTP + AH2 + S-adenosyl-L-methionine = (8S)-3',8-cyclo-7,8-dihydroguanosine 5'-triphosphate + 5'-deoxyadenosine + L-methionine + A + H(+)</text>
        <dbReference type="Rhea" id="RHEA:49576"/>
        <dbReference type="ChEBI" id="CHEBI:13193"/>
        <dbReference type="ChEBI" id="CHEBI:15378"/>
        <dbReference type="ChEBI" id="CHEBI:17319"/>
        <dbReference type="ChEBI" id="CHEBI:17499"/>
        <dbReference type="ChEBI" id="CHEBI:37565"/>
        <dbReference type="ChEBI" id="CHEBI:57844"/>
        <dbReference type="ChEBI" id="CHEBI:59789"/>
        <dbReference type="ChEBI" id="CHEBI:131766"/>
        <dbReference type="EC" id="4.1.99.22"/>
    </reaction>
</comment>
<evidence type="ECO:0000256" key="6">
    <source>
        <dbReference type="ARBA" id="ARBA00023004"/>
    </source>
</evidence>
<feature type="binding site" evidence="12">
    <location>
        <position position="94"/>
    </location>
    <ligand>
        <name>GTP</name>
        <dbReference type="ChEBI" id="CHEBI:37565"/>
    </ligand>
</feature>
<dbReference type="CDD" id="cd01335">
    <property type="entry name" value="Radical_SAM"/>
    <property type="match status" value="1"/>
</dbReference>
<evidence type="ECO:0000256" key="3">
    <source>
        <dbReference type="ARBA" id="ARBA00022691"/>
    </source>
</evidence>
<dbReference type="Gene3D" id="3.20.20.70">
    <property type="entry name" value="Aldolase class I"/>
    <property type="match status" value="1"/>
</dbReference>
<dbReference type="HAMAP" id="MF_01225_B">
    <property type="entry name" value="MoaA_B"/>
    <property type="match status" value="1"/>
</dbReference>
<feature type="binding site" evidence="12">
    <location>
        <position position="63"/>
    </location>
    <ligand>
        <name>GTP</name>
        <dbReference type="ChEBI" id="CHEBI:37565"/>
    </ligand>
</feature>
<comment type="similarity">
    <text evidence="12">Belongs to the radical SAM superfamily. MoaA family.</text>
</comment>
<feature type="binding site" evidence="12">
    <location>
        <position position="154"/>
    </location>
    <ligand>
        <name>GTP</name>
        <dbReference type="ChEBI" id="CHEBI:37565"/>
    </ligand>
</feature>
<dbReference type="UniPathway" id="UPA00344"/>
<evidence type="ECO:0000256" key="12">
    <source>
        <dbReference type="HAMAP-Rule" id="MF_01225"/>
    </source>
</evidence>
<feature type="binding site" evidence="12">
    <location>
        <position position="27"/>
    </location>
    <ligand>
        <name>[4Fe-4S] cluster</name>
        <dbReference type="ChEBI" id="CHEBI:49883"/>
        <label>1</label>
        <note>4Fe-4S-S-AdoMet</note>
    </ligand>
</feature>
<name>A0A1V4SXZ0_9CLOT</name>
<evidence type="ECO:0000313" key="15">
    <source>
        <dbReference type="Proteomes" id="UP000191448"/>
    </source>
</evidence>
<comment type="cofactor">
    <cofactor evidence="12">
        <name>[4Fe-4S] cluster</name>
        <dbReference type="ChEBI" id="CHEBI:49883"/>
    </cofactor>
    <text evidence="12">Binds 2 [4Fe-4S] clusters. Binds 1 [4Fe-4S] cluster coordinated with 3 cysteines and an exchangeable S-adenosyl-L-methionine and 1 [4Fe-4S] cluster coordinated with 3 cysteines and the GTP-derived substrate.</text>
</comment>
<dbReference type="GO" id="GO:0061799">
    <property type="term" value="F:cyclic pyranopterin monophosphate synthase activity"/>
    <property type="evidence" value="ECO:0007669"/>
    <property type="project" value="TreeGrafter"/>
</dbReference>
<feature type="binding site" evidence="12">
    <location>
        <position position="267"/>
    </location>
    <ligand>
        <name>[4Fe-4S] cluster</name>
        <dbReference type="ChEBI" id="CHEBI:49883"/>
        <label>2</label>
        <note>4Fe-4S-substrate</note>
    </ligand>
</feature>
<evidence type="ECO:0000256" key="11">
    <source>
        <dbReference type="ARBA" id="ARBA00048697"/>
    </source>
</evidence>
<keyword evidence="5 12" id="KW-0547">Nucleotide-binding</keyword>
<dbReference type="PANTHER" id="PTHR22960">
    <property type="entry name" value="MOLYBDOPTERIN COFACTOR SYNTHESIS PROTEIN A"/>
    <property type="match status" value="1"/>
</dbReference>
<keyword evidence="3 12" id="KW-0949">S-adenosyl-L-methionine</keyword>
<dbReference type="NCBIfam" id="NF001199">
    <property type="entry name" value="PRK00164.2-1"/>
    <property type="match status" value="1"/>
</dbReference>
<sequence>MKDKYGRTVDYIRISLTDKCNLRCIYCMPSDGNSFFEKEENLNNDEIYKIVKESAKLGIRKVRLTGGEPLVRKDINELIEKIYSIDGIEEIALTTNGMLLEERLEFLHSHGVKSLNISLDTLNEEKFKYITRGGDIHKVFRSIEKGLKLGIKIKINTVVIEDINKNEIIDLINFTKDRDISLRFIELMPIGEGKKFKGVSNEEIIKIIEDNNLETVILERNKKDGPAKYIKIKDYKGKIGFISAMSNCFCEDCNRIRITTDGMLKKCLNWKSDINLKKVIREGKEEKLLETIKNGIYNKPKMYLFNKQDANEENRNMNEIGG</sequence>
<dbReference type="AlphaFoldDB" id="A0A1V4SXZ0"/>
<feature type="binding site" evidence="12">
    <location>
        <position position="118"/>
    </location>
    <ligand>
        <name>S-adenosyl-L-methionine</name>
        <dbReference type="ChEBI" id="CHEBI:59789"/>
    </ligand>
</feature>
<evidence type="ECO:0000256" key="10">
    <source>
        <dbReference type="ARBA" id="ARBA00023239"/>
    </source>
</evidence>
<evidence type="ECO:0000256" key="9">
    <source>
        <dbReference type="ARBA" id="ARBA00023150"/>
    </source>
</evidence>
<feature type="binding site" evidence="12">
    <location>
        <position position="26"/>
    </location>
    <ligand>
        <name>S-adenosyl-L-methionine</name>
        <dbReference type="ChEBI" id="CHEBI:59789"/>
    </ligand>
</feature>
<evidence type="ECO:0000256" key="1">
    <source>
        <dbReference type="ARBA" id="ARBA00012167"/>
    </source>
</evidence>
<comment type="subunit">
    <text evidence="12">Monomer and homodimer.</text>
</comment>
<dbReference type="RefSeq" id="WP_080021912.1">
    <property type="nucleotide sequence ID" value="NZ_LTAY01000022.1"/>
</dbReference>
<dbReference type="EC" id="4.1.99.22" evidence="1 12"/>
<dbReference type="SFLD" id="SFLDG01386">
    <property type="entry name" value="main_SPASM_domain-containing"/>
    <property type="match status" value="1"/>
</dbReference>
<dbReference type="SMART" id="SM00729">
    <property type="entry name" value="Elp3"/>
    <property type="match status" value="1"/>
</dbReference>
<organism evidence="14 15">
    <name type="scientific">Clostridium thermobutyricum DSM 4928</name>
    <dbReference type="NCBI Taxonomy" id="1121339"/>
    <lineage>
        <taxon>Bacteria</taxon>
        <taxon>Bacillati</taxon>
        <taxon>Bacillota</taxon>
        <taxon>Clostridia</taxon>
        <taxon>Eubacteriales</taxon>
        <taxon>Clostridiaceae</taxon>
        <taxon>Clostridium</taxon>
    </lineage>
</organism>
<dbReference type="Pfam" id="PF06463">
    <property type="entry name" value="Mob_synth_C"/>
    <property type="match status" value="1"/>
</dbReference>
<dbReference type="InterPro" id="IPR007197">
    <property type="entry name" value="rSAM"/>
</dbReference>
<keyword evidence="9 12" id="KW-0501">Molybdenum cofactor biosynthesis</keyword>
<dbReference type="InterPro" id="IPR058240">
    <property type="entry name" value="rSAM_sf"/>
</dbReference>
<accession>A0A1V4SXZ0</accession>
<dbReference type="SUPFAM" id="SSF102114">
    <property type="entry name" value="Radical SAM enzymes"/>
    <property type="match status" value="1"/>
</dbReference>
<dbReference type="OrthoDB" id="9763993at2"/>
<dbReference type="GO" id="GO:0006777">
    <property type="term" value="P:Mo-molybdopterin cofactor biosynthetic process"/>
    <property type="evidence" value="ECO:0007669"/>
    <property type="project" value="UniProtKB-UniRule"/>
</dbReference>
<feature type="binding site" evidence="12">
    <location>
        <position position="20"/>
    </location>
    <ligand>
        <name>[4Fe-4S] cluster</name>
        <dbReference type="ChEBI" id="CHEBI:49883"/>
        <label>1</label>
        <note>4Fe-4S-S-AdoMet</note>
    </ligand>
</feature>
<evidence type="ECO:0000313" key="14">
    <source>
        <dbReference type="EMBL" id="OPX49594.1"/>
    </source>
</evidence>
<dbReference type="GO" id="GO:0046872">
    <property type="term" value="F:metal ion binding"/>
    <property type="evidence" value="ECO:0007669"/>
    <property type="project" value="UniProtKB-KW"/>
</dbReference>
<dbReference type="SFLD" id="SFLDG01067">
    <property type="entry name" value="SPASM/twitch_domain_containing"/>
    <property type="match status" value="1"/>
</dbReference>
<dbReference type="SFLD" id="SFLDG01383">
    <property type="entry name" value="cyclic_pyranopterin_phosphate"/>
    <property type="match status" value="1"/>
</dbReference>
<dbReference type="PROSITE" id="PS01305">
    <property type="entry name" value="MOAA_NIFB_PQQE"/>
    <property type="match status" value="1"/>
</dbReference>
<protein>
    <recommendedName>
        <fullName evidence="1 12">GTP 3',8-cyclase</fullName>
        <ecNumber evidence="1 12">4.1.99.22</ecNumber>
    </recommendedName>
    <alternativeName>
        <fullName evidence="12">Molybdenum cofactor biosynthesis protein A</fullName>
    </alternativeName>
</protein>
<dbReference type="InterPro" id="IPR010505">
    <property type="entry name" value="MoaA_twitch"/>
</dbReference>
<dbReference type="Pfam" id="PF04055">
    <property type="entry name" value="Radical_SAM"/>
    <property type="match status" value="1"/>
</dbReference>
<evidence type="ECO:0000256" key="7">
    <source>
        <dbReference type="ARBA" id="ARBA00023014"/>
    </source>
</evidence>
<feature type="domain" description="Radical SAM core" evidence="13">
    <location>
        <begin position="4"/>
        <end position="223"/>
    </location>
</feature>
<keyword evidence="10 12" id="KW-0456">Lyase</keyword>
<comment type="pathway">
    <text evidence="12">Cofactor biosynthesis; molybdopterin biosynthesis.</text>
</comment>
<feature type="binding site" evidence="12">
    <location>
        <begin position="255"/>
        <end position="257"/>
    </location>
    <ligand>
        <name>GTP</name>
        <dbReference type="ChEBI" id="CHEBI:37565"/>
    </ligand>
</feature>
<dbReference type="GO" id="GO:0051539">
    <property type="term" value="F:4 iron, 4 sulfur cluster binding"/>
    <property type="evidence" value="ECO:0007669"/>
    <property type="project" value="UniProtKB-UniRule"/>
</dbReference>
<dbReference type="CDD" id="cd21117">
    <property type="entry name" value="Twitch_MoaA"/>
    <property type="match status" value="1"/>
</dbReference>
<dbReference type="Proteomes" id="UP000191448">
    <property type="component" value="Unassembled WGS sequence"/>
</dbReference>
<feature type="binding site" evidence="12">
    <location>
        <position position="24"/>
    </location>
    <ligand>
        <name>[4Fe-4S] cluster</name>
        <dbReference type="ChEBI" id="CHEBI:49883"/>
        <label>1</label>
        <note>4Fe-4S-S-AdoMet</note>
    </ligand>
</feature>
<reference evidence="14 15" key="1">
    <citation type="submission" date="2016-02" db="EMBL/GenBank/DDBJ databases">
        <title>Genome sequence of Clostridium thermobutyricum DSM 4928.</title>
        <authorList>
            <person name="Poehlein A."/>
            <person name="Daniel R."/>
        </authorList>
    </citation>
    <scope>NUCLEOTIDE SEQUENCE [LARGE SCALE GENOMIC DNA]</scope>
    <source>
        <strain evidence="14 15">DSM 4928</strain>
    </source>
</reference>
<comment type="function">
    <text evidence="12">Catalyzes the cyclization of GTP to (8S)-3',8-cyclo-7,8-dihydroguanosine 5'-triphosphate.</text>
</comment>
<dbReference type="InterPro" id="IPR006638">
    <property type="entry name" value="Elp3/MiaA/NifB-like_rSAM"/>
</dbReference>
<dbReference type="InterPro" id="IPR000385">
    <property type="entry name" value="MoaA_NifB_PqqE_Fe-S-bd_CS"/>
</dbReference>
<comment type="caution">
    <text evidence="14">The sequence shown here is derived from an EMBL/GenBank/DDBJ whole genome shotgun (WGS) entry which is preliminary data.</text>
</comment>
<dbReference type="GO" id="GO:0005525">
    <property type="term" value="F:GTP binding"/>
    <property type="evidence" value="ECO:0007669"/>
    <property type="project" value="UniProtKB-UniRule"/>
</dbReference>
<dbReference type="GO" id="GO:0061798">
    <property type="term" value="F:GTP 3',8'-cyclase activity"/>
    <property type="evidence" value="ECO:0007669"/>
    <property type="project" value="UniProtKB-UniRule"/>
</dbReference>
<keyword evidence="2 12" id="KW-0004">4Fe-4S</keyword>
<gene>
    <name evidence="14" type="primary">moaA_1</name>
    <name evidence="12" type="synonym">moaA</name>
    <name evidence="14" type="ORF">CLTHE_05690</name>
</gene>
<dbReference type="InterPro" id="IPR013483">
    <property type="entry name" value="MoaA"/>
</dbReference>
<dbReference type="PANTHER" id="PTHR22960:SF0">
    <property type="entry name" value="MOLYBDENUM COFACTOR BIOSYNTHESIS PROTEIN 1"/>
    <property type="match status" value="1"/>
</dbReference>
<dbReference type="InterPro" id="IPR040064">
    <property type="entry name" value="MoaA-like"/>
</dbReference>
<feature type="binding site" evidence="12">
    <location>
        <position position="67"/>
    </location>
    <ligand>
        <name>S-adenosyl-L-methionine</name>
        <dbReference type="ChEBI" id="CHEBI:59789"/>
    </ligand>
</feature>
<feature type="binding site" evidence="12">
    <location>
        <position position="188"/>
    </location>
    <ligand>
        <name>S-adenosyl-L-methionine</name>
        <dbReference type="ChEBI" id="CHEBI:59789"/>
    </ligand>
</feature>